<dbReference type="AlphaFoldDB" id="A0A5D3WJ01"/>
<feature type="signal peptide" evidence="1">
    <location>
        <begin position="1"/>
        <end position="21"/>
    </location>
</feature>
<keyword evidence="3" id="KW-1185">Reference proteome</keyword>
<sequence length="168" mass="17734">MLENMRQWWMGIALLLMLALAGCGSDSSTGTTVAPTTLSGAVVDGYVQNARVTVYADIGMTQELASGVTDAEGRFVLDLAGTDLPSTFYLRSRGGIDRDTGLPAPTMRFVGSYSADGIYVTPLTDMLYRYARVEGLAAAKTRIAGRLGLAEQDLYADPAAGQAPASLQ</sequence>
<gene>
    <name evidence="2" type="ORF">EDC39_11015</name>
</gene>
<dbReference type="OrthoDB" id="9778643at2"/>
<evidence type="ECO:0000256" key="1">
    <source>
        <dbReference type="SAM" id="SignalP"/>
    </source>
</evidence>
<evidence type="ECO:0000313" key="3">
    <source>
        <dbReference type="Proteomes" id="UP000324159"/>
    </source>
</evidence>
<dbReference type="RefSeq" id="WP_148896374.1">
    <property type="nucleotide sequence ID" value="NZ_VNIB01000010.1"/>
</dbReference>
<feature type="chain" id="PRO_5023116862" description="Carboxypeptidase family protein" evidence="1">
    <location>
        <begin position="22"/>
        <end position="168"/>
    </location>
</feature>
<evidence type="ECO:0000313" key="2">
    <source>
        <dbReference type="EMBL" id="TYO97475.1"/>
    </source>
</evidence>
<evidence type="ECO:0008006" key="4">
    <source>
        <dbReference type="Google" id="ProtNLM"/>
    </source>
</evidence>
<dbReference type="EMBL" id="VNIB01000010">
    <property type="protein sequence ID" value="TYO97475.1"/>
    <property type="molecule type" value="Genomic_DNA"/>
</dbReference>
<proteinExistence type="predicted"/>
<name>A0A5D3WJ01_9BACT</name>
<accession>A0A5D3WJ01</accession>
<dbReference type="Proteomes" id="UP000324159">
    <property type="component" value="Unassembled WGS sequence"/>
</dbReference>
<protein>
    <recommendedName>
        <fullName evidence="4">Carboxypeptidase family protein</fullName>
    </recommendedName>
</protein>
<organism evidence="2 3">
    <name type="scientific">Geothermobacter ehrlichii</name>
    <dbReference type="NCBI Taxonomy" id="213224"/>
    <lineage>
        <taxon>Bacteria</taxon>
        <taxon>Pseudomonadati</taxon>
        <taxon>Thermodesulfobacteriota</taxon>
        <taxon>Desulfuromonadia</taxon>
        <taxon>Desulfuromonadales</taxon>
        <taxon>Geothermobacteraceae</taxon>
        <taxon>Geothermobacter</taxon>
    </lineage>
</organism>
<keyword evidence="1" id="KW-0732">Signal</keyword>
<reference evidence="2 3" key="1">
    <citation type="submission" date="2019-07" db="EMBL/GenBank/DDBJ databases">
        <title>Genomic Encyclopedia of Type Strains, Phase IV (KMG-IV): sequencing the most valuable type-strain genomes for metagenomic binning, comparative biology and taxonomic classification.</title>
        <authorList>
            <person name="Goeker M."/>
        </authorList>
    </citation>
    <scope>NUCLEOTIDE SEQUENCE [LARGE SCALE GENOMIC DNA]</scope>
    <source>
        <strain evidence="2 3">SS015</strain>
    </source>
</reference>
<dbReference type="PROSITE" id="PS51257">
    <property type="entry name" value="PROKAR_LIPOPROTEIN"/>
    <property type="match status" value="1"/>
</dbReference>
<comment type="caution">
    <text evidence="2">The sequence shown here is derived from an EMBL/GenBank/DDBJ whole genome shotgun (WGS) entry which is preliminary data.</text>
</comment>